<protein>
    <recommendedName>
        <fullName evidence="1">Stage 0 sporulation protein A homolog</fullName>
    </recommendedName>
</protein>
<dbReference type="GO" id="GO:0000160">
    <property type="term" value="P:phosphorelay signal transduction system"/>
    <property type="evidence" value="ECO:0007669"/>
    <property type="project" value="InterPro"/>
</dbReference>
<evidence type="ECO:0000313" key="10">
    <source>
        <dbReference type="Proteomes" id="UP000774750"/>
    </source>
</evidence>
<dbReference type="PRINTS" id="PR00032">
    <property type="entry name" value="HTHARAC"/>
</dbReference>
<dbReference type="PROSITE" id="PS01124">
    <property type="entry name" value="HTH_ARAC_FAMILY_2"/>
    <property type="match status" value="1"/>
</dbReference>
<evidence type="ECO:0000256" key="6">
    <source>
        <dbReference type="PROSITE-ProRule" id="PRU00169"/>
    </source>
</evidence>
<feature type="domain" description="Response regulatory" evidence="8">
    <location>
        <begin position="3"/>
        <end position="120"/>
    </location>
</feature>
<comment type="function">
    <text evidence="5">May play the central regulatory role in sporulation. It may be an element of the effector pathway responsible for the activation of sporulation genes in response to nutritional stress. Spo0A may act in concert with spo0H (a sigma factor) to control the expression of some genes that are critical to the sporulation process.</text>
</comment>
<dbReference type="InterPro" id="IPR020449">
    <property type="entry name" value="Tscrpt_reg_AraC-type_HTH"/>
</dbReference>
<dbReference type="PROSITE" id="PS50110">
    <property type="entry name" value="RESPONSE_REGULATORY"/>
    <property type="match status" value="1"/>
</dbReference>
<dbReference type="Gene3D" id="1.10.10.60">
    <property type="entry name" value="Homeodomain-like"/>
    <property type="match status" value="2"/>
</dbReference>
<sequence length="258" mass="30282">MYKMLIVDDEPHIIEGVRRIIDWNRYQITDIQAAYSFSKAVKLALSQKPHIILTDVRIGEEWGYELIEQLTRAEQSSVFIMMSGYDDFNYVRKSLLAGARDYLLKPIDKIKLQTIIEKVIVNDLHGIIPQNTAMEQIDPILHVPLSSLSKLTNKVLLIVQSSYSENLNLKYIADMFQMNSVYIGQAFLKETHMKFSEYVLAYRMHVAYELLKTTDEKISYIARRVGFQHQSYFYSLFRHYYDVSPSELRSMQKEEEKQ</sequence>
<dbReference type="PANTHER" id="PTHR43280">
    <property type="entry name" value="ARAC-FAMILY TRANSCRIPTIONAL REGULATOR"/>
    <property type="match status" value="1"/>
</dbReference>
<reference evidence="9" key="2">
    <citation type="journal article" date="2021" name="Sci. Rep.">
        <title>The distribution of antibiotic resistance genes in chicken gut microbiota commensals.</title>
        <authorList>
            <person name="Juricova H."/>
            <person name="Matiasovicova J."/>
            <person name="Kubasova T."/>
            <person name="Cejkova D."/>
            <person name="Rychlik I."/>
        </authorList>
    </citation>
    <scope>NUCLEOTIDE SEQUENCE</scope>
    <source>
        <strain evidence="9">An559</strain>
    </source>
</reference>
<dbReference type="SUPFAM" id="SSF52172">
    <property type="entry name" value="CheY-like"/>
    <property type="match status" value="1"/>
</dbReference>
<evidence type="ECO:0000256" key="4">
    <source>
        <dbReference type="ARBA" id="ARBA00023163"/>
    </source>
</evidence>
<keyword evidence="10" id="KW-1185">Reference proteome</keyword>
<dbReference type="SMART" id="SM00448">
    <property type="entry name" value="REC"/>
    <property type="match status" value="1"/>
</dbReference>
<evidence type="ECO:0000259" key="7">
    <source>
        <dbReference type="PROSITE" id="PS01124"/>
    </source>
</evidence>
<evidence type="ECO:0000256" key="3">
    <source>
        <dbReference type="ARBA" id="ARBA00023125"/>
    </source>
</evidence>
<feature type="domain" description="HTH araC/xylS-type" evidence="7">
    <location>
        <begin position="153"/>
        <end position="251"/>
    </location>
</feature>
<keyword evidence="4" id="KW-0804">Transcription</keyword>
<comment type="caution">
    <text evidence="9">The sequence shown here is derived from an EMBL/GenBank/DDBJ whole genome shotgun (WGS) entry which is preliminary data.</text>
</comment>
<dbReference type="SMART" id="SM00342">
    <property type="entry name" value="HTH_ARAC"/>
    <property type="match status" value="1"/>
</dbReference>
<dbReference type="Gene3D" id="3.40.50.2300">
    <property type="match status" value="1"/>
</dbReference>
<dbReference type="Pfam" id="PF00072">
    <property type="entry name" value="Response_reg"/>
    <property type="match status" value="1"/>
</dbReference>
<evidence type="ECO:0000256" key="1">
    <source>
        <dbReference type="ARBA" id="ARBA00018672"/>
    </source>
</evidence>
<dbReference type="InterPro" id="IPR001789">
    <property type="entry name" value="Sig_transdc_resp-reg_receiver"/>
</dbReference>
<keyword evidence="3" id="KW-0238">DNA-binding</keyword>
<gene>
    <name evidence="9" type="ORF">H6A12_02600</name>
</gene>
<reference evidence="9" key="1">
    <citation type="submission" date="2020-08" db="EMBL/GenBank/DDBJ databases">
        <authorList>
            <person name="Cejkova D."/>
            <person name="Kubasova T."/>
            <person name="Jahodarova E."/>
            <person name="Rychlik I."/>
        </authorList>
    </citation>
    <scope>NUCLEOTIDE SEQUENCE</scope>
    <source>
        <strain evidence="9">An559</strain>
    </source>
</reference>
<keyword evidence="2" id="KW-0805">Transcription regulation</keyword>
<dbReference type="GO" id="GO:0003700">
    <property type="term" value="F:DNA-binding transcription factor activity"/>
    <property type="evidence" value="ECO:0007669"/>
    <property type="project" value="InterPro"/>
</dbReference>
<dbReference type="InterPro" id="IPR009057">
    <property type="entry name" value="Homeodomain-like_sf"/>
</dbReference>
<dbReference type="RefSeq" id="WP_204444483.1">
    <property type="nucleotide sequence ID" value="NZ_JACJKY010000003.1"/>
</dbReference>
<accession>A0A939BDH5</accession>
<evidence type="ECO:0000256" key="5">
    <source>
        <dbReference type="ARBA" id="ARBA00024867"/>
    </source>
</evidence>
<evidence type="ECO:0000313" key="9">
    <source>
        <dbReference type="EMBL" id="MBM6920052.1"/>
    </source>
</evidence>
<evidence type="ECO:0000256" key="2">
    <source>
        <dbReference type="ARBA" id="ARBA00023015"/>
    </source>
</evidence>
<dbReference type="EMBL" id="JACJKY010000003">
    <property type="protein sequence ID" value="MBM6920052.1"/>
    <property type="molecule type" value="Genomic_DNA"/>
</dbReference>
<evidence type="ECO:0000259" key="8">
    <source>
        <dbReference type="PROSITE" id="PS50110"/>
    </source>
</evidence>
<dbReference type="AlphaFoldDB" id="A0A939BDH5"/>
<dbReference type="InterPro" id="IPR011006">
    <property type="entry name" value="CheY-like_superfamily"/>
</dbReference>
<dbReference type="CDD" id="cd17536">
    <property type="entry name" value="REC_YesN-like"/>
    <property type="match status" value="1"/>
</dbReference>
<dbReference type="InterPro" id="IPR018060">
    <property type="entry name" value="HTH_AraC"/>
</dbReference>
<dbReference type="PANTHER" id="PTHR43280:SF35">
    <property type="entry name" value="RESPONSE REGULATOR"/>
    <property type="match status" value="1"/>
</dbReference>
<dbReference type="Pfam" id="PF12833">
    <property type="entry name" value="HTH_18"/>
    <property type="match status" value="1"/>
</dbReference>
<name>A0A939BDH5_9FIRM</name>
<dbReference type="Proteomes" id="UP000774750">
    <property type="component" value="Unassembled WGS sequence"/>
</dbReference>
<dbReference type="SUPFAM" id="SSF46689">
    <property type="entry name" value="Homeodomain-like"/>
    <property type="match status" value="1"/>
</dbReference>
<dbReference type="GO" id="GO:0043565">
    <property type="term" value="F:sequence-specific DNA binding"/>
    <property type="evidence" value="ECO:0007669"/>
    <property type="project" value="InterPro"/>
</dbReference>
<feature type="modified residue" description="4-aspartylphosphate" evidence="6">
    <location>
        <position position="55"/>
    </location>
</feature>
<keyword evidence="6" id="KW-0597">Phosphoprotein</keyword>
<proteinExistence type="predicted"/>
<organism evidence="9 10">
    <name type="scientific">Merdimmobilis hominis</name>
    <dbReference type="NCBI Taxonomy" id="2897707"/>
    <lineage>
        <taxon>Bacteria</taxon>
        <taxon>Bacillati</taxon>
        <taxon>Bacillota</taxon>
        <taxon>Clostridia</taxon>
        <taxon>Eubacteriales</taxon>
        <taxon>Oscillospiraceae</taxon>
        <taxon>Merdimmobilis</taxon>
    </lineage>
</organism>